<sequence>MTAICTQLVGVLTLYDLVPSTQRSCLSHCLIGPSQKISEAVHELRSTGKGRRRKLVDGENICARFYISNELCPGGGISAWSSPF</sequence>
<name>A0A0B6XU72_9EUPU</name>
<reference evidence="1" key="1">
    <citation type="submission" date="2014-12" db="EMBL/GenBank/DDBJ databases">
        <title>Insight into the proteome of Arion vulgaris.</title>
        <authorList>
            <person name="Aradska J."/>
            <person name="Bulat T."/>
            <person name="Smidak R."/>
            <person name="Sarate P."/>
            <person name="Gangsoo J."/>
            <person name="Sialana F."/>
            <person name="Bilban M."/>
            <person name="Lubec G."/>
        </authorList>
    </citation>
    <scope>NUCLEOTIDE SEQUENCE</scope>
    <source>
        <tissue evidence="1">Skin</tissue>
    </source>
</reference>
<dbReference type="AlphaFoldDB" id="A0A0B6XU72"/>
<protein>
    <submittedName>
        <fullName evidence="1">Uncharacterized protein</fullName>
    </submittedName>
</protein>
<proteinExistence type="predicted"/>
<dbReference type="EMBL" id="HACG01000569">
    <property type="protein sequence ID" value="CEK47434.1"/>
    <property type="molecule type" value="Transcribed_RNA"/>
</dbReference>
<evidence type="ECO:0000313" key="1">
    <source>
        <dbReference type="EMBL" id="CEK47434.1"/>
    </source>
</evidence>
<gene>
    <name evidence="1" type="primary">ORF1356</name>
</gene>
<organism evidence="1">
    <name type="scientific">Arion vulgaris</name>
    <dbReference type="NCBI Taxonomy" id="1028688"/>
    <lineage>
        <taxon>Eukaryota</taxon>
        <taxon>Metazoa</taxon>
        <taxon>Spiralia</taxon>
        <taxon>Lophotrochozoa</taxon>
        <taxon>Mollusca</taxon>
        <taxon>Gastropoda</taxon>
        <taxon>Heterobranchia</taxon>
        <taxon>Euthyneura</taxon>
        <taxon>Panpulmonata</taxon>
        <taxon>Eupulmonata</taxon>
        <taxon>Stylommatophora</taxon>
        <taxon>Helicina</taxon>
        <taxon>Arionoidea</taxon>
        <taxon>Arionidae</taxon>
        <taxon>Arion</taxon>
    </lineage>
</organism>
<accession>A0A0B6XU72</accession>